<keyword evidence="4" id="KW-1185">Reference proteome</keyword>
<feature type="region of interest" description="Disordered" evidence="1">
    <location>
        <begin position="58"/>
        <end position="92"/>
    </location>
</feature>
<organism evidence="3 4">
    <name type="scientific">Flavipsychrobacter stenotrophus</name>
    <dbReference type="NCBI Taxonomy" id="2077091"/>
    <lineage>
        <taxon>Bacteria</taxon>
        <taxon>Pseudomonadati</taxon>
        <taxon>Bacteroidota</taxon>
        <taxon>Chitinophagia</taxon>
        <taxon>Chitinophagales</taxon>
        <taxon>Chitinophagaceae</taxon>
        <taxon>Flavipsychrobacter</taxon>
    </lineage>
</organism>
<protein>
    <recommendedName>
        <fullName evidence="5">GLPGLI family protein</fullName>
    </recommendedName>
</protein>
<keyword evidence="2" id="KW-0732">Signal</keyword>
<dbReference type="AlphaFoldDB" id="A0A2S7SXS5"/>
<proteinExistence type="predicted"/>
<feature type="signal peptide" evidence="2">
    <location>
        <begin position="1"/>
        <end position="21"/>
    </location>
</feature>
<dbReference type="EMBL" id="PPSL01000002">
    <property type="protein sequence ID" value="PQJ11407.1"/>
    <property type="molecule type" value="Genomic_DNA"/>
</dbReference>
<comment type="caution">
    <text evidence="3">The sequence shown here is derived from an EMBL/GenBank/DDBJ whole genome shotgun (WGS) entry which is preliminary data.</text>
</comment>
<dbReference type="Proteomes" id="UP000239872">
    <property type="component" value="Unassembled WGS sequence"/>
</dbReference>
<gene>
    <name evidence="3" type="ORF">CJD36_006285</name>
</gene>
<evidence type="ECO:0000313" key="4">
    <source>
        <dbReference type="Proteomes" id="UP000239872"/>
    </source>
</evidence>
<sequence length="135" mass="16509">MNKFYLLIICCCCTYAATAQSTVYSERDYARKPVWIEMIKDTSVNFFEAEKAFKTYFRNHEKPEGEQEDIGEHEKREKNPSKREQREMQRENHMRMDVKRYEYWRDRMLPYVLPDGHILTPTERLKIWKDNSSRQ</sequence>
<evidence type="ECO:0000256" key="1">
    <source>
        <dbReference type="SAM" id="MobiDB-lite"/>
    </source>
</evidence>
<evidence type="ECO:0000313" key="3">
    <source>
        <dbReference type="EMBL" id="PQJ11407.1"/>
    </source>
</evidence>
<feature type="chain" id="PRO_5015770816" description="GLPGLI family protein" evidence="2">
    <location>
        <begin position="22"/>
        <end position="135"/>
    </location>
</feature>
<name>A0A2S7SXS5_9BACT</name>
<reference evidence="3 4" key="1">
    <citation type="submission" date="2018-01" db="EMBL/GenBank/DDBJ databases">
        <title>A novel member of the phylum Bacteroidetes isolated from glacier ice.</title>
        <authorList>
            <person name="Liu Q."/>
            <person name="Xin Y.-H."/>
        </authorList>
    </citation>
    <scope>NUCLEOTIDE SEQUENCE [LARGE SCALE GENOMIC DNA]</scope>
    <source>
        <strain evidence="3 4">RB1R16</strain>
    </source>
</reference>
<accession>A0A2S7SXS5</accession>
<evidence type="ECO:0008006" key="5">
    <source>
        <dbReference type="Google" id="ProtNLM"/>
    </source>
</evidence>
<evidence type="ECO:0000256" key="2">
    <source>
        <dbReference type="SAM" id="SignalP"/>
    </source>
</evidence>